<sequence length="122" mass="14144">GLPNKMSDFESLFQGVRELNQRLDEWARLAPSPFRPTDVIRTDIKLEKVSVYNILYLRYAYYGTVACLNSSLIQPYANMNLEGEHNRLYRDQIQQSWELAVEASRAMIKYTKYANVDCGCPV</sequence>
<accession>A0A072P636</accession>
<evidence type="ECO:0000313" key="2">
    <source>
        <dbReference type="Proteomes" id="UP000027920"/>
    </source>
</evidence>
<gene>
    <name evidence="1" type="ORF">A1O9_12872</name>
</gene>
<dbReference type="RefSeq" id="XP_013253680.1">
    <property type="nucleotide sequence ID" value="XM_013398226.1"/>
</dbReference>
<feature type="non-terminal residue" evidence="1">
    <location>
        <position position="1"/>
    </location>
</feature>
<keyword evidence="2" id="KW-1185">Reference proteome</keyword>
<dbReference type="HOGENOM" id="CLU_2032082_0_0_1"/>
<dbReference type="VEuPathDB" id="FungiDB:A1O9_12872"/>
<name>A0A072P636_9EURO</name>
<dbReference type="CDD" id="cd12148">
    <property type="entry name" value="fungal_TF_MHR"/>
    <property type="match status" value="1"/>
</dbReference>
<dbReference type="AlphaFoldDB" id="A0A072P636"/>
<organism evidence="1 2">
    <name type="scientific">Exophiala aquamarina CBS 119918</name>
    <dbReference type="NCBI Taxonomy" id="1182545"/>
    <lineage>
        <taxon>Eukaryota</taxon>
        <taxon>Fungi</taxon>
        <taxon>Dikarya</taxon>
        <taxon>Ascomycota</taxon>
        <taxon>Pezizomycotina</taxon>
        <taxon>Eurotiomycetes</taxon>
        <taxon>Chaetothyriomycetidae</taxon>
        <taxon>Chaetothyriales</taxon>
        <taxon>Herpotrichiellaceae</taxon>
        <taxon>Exophiala</taxon>
    </lineage>
</organism>
<feature type="non-terminal residue" evidence="1">
    <location>
        <position position="122"/>
    </location>
</feature>
<proteinExistence type="predicted"/>
<dbReference type="GeneID" id="25287766"/>
<dbReference type="EMBL" id="AMGV01000029">
    <property type="protein sequence ID" value="KEF51090.1"/>
    <property type="molecule type" value="Genomic_DNA"/>
</dbReference>
<evidence type="ECO:0000313" key="1">
    <source>
        <dbReference type="EMBL" id="KEF51090.1"/>
    </source>
</evidence>
<protein>
    <submittedName>
        <fullName evidence="1">Uncharacterized protein</fullName>
    </submittedName>
</protein>
<reference evidence="1 2" key="1">
    <citation type="submission" date="2013-03" db="EMBL/GenBank/DDBJ databases">
        <title>The Genome Sequence of Exophiala aquamarina CBS 119918.</title>
        <authorList>
            <consortium name="The Broad Institute Genomics Platform"/>
            <person name="Cuomo C."/>
            <person name="de Hoog S."/>
            <person name="Gorbushina A."/>
            <person name="Walker B."/>
            <person name="Young S.K."/>
            <person name="Zeng Q."/>
            <person name="Gargeya S."/>
            <person name="Fitzgerald M."/>
            <person name="Haas B."/>
            <person name="Abouelleil A."/>
            <person name="Allen A.W."/>
            <person name="Alvarado L."/>
            <person name="Arachchi H.M."/>
            <person name="Berlin A.M."/>
            <person name="Chapman S.B."/>
            <person name="Gainer-Dewar J."/>
            <person name="Goldberg J."/>
            <person name="Griggs A."/>
            <person name="Gujja S."/>
            <person name="Hansen M."/>
            <person name="Howarth C."/>
            <person name="Imamovic A."/>
            <person name="Ireland A."/>
            <person name="Larimer J."/>
            <person name="McCowan C."/>
            <person name="Murphy C."/>
            <person name="Pearson M."/>
            <person name="Poon T.W."/>
            <person name="Priest M."/>
            <person name="Roberts A."/>
            <person name="Saif S."/>
            <person name="Shea T."/>
            <person name="Sisk P."/>
            <person name="Sykes S."/>
            <person name="Wortman J."/>
            <person name="Nusbaum C."/>
            <person name="Birren B."/>
        </authorList>
    </citation>
    <scope>NUCLEOTIDE SEQUENCE [LARGE SCALE GENOMIC DNA]</scope>
    <source>
        <strain evidence="1 2">CBS 119918</strain>
    </source>
</reference>
<dbReference type="Proteomes" id="UP000027920">
    <property type="component" value="Unassembled WGS sequence"/>
</dbReference>
<comment type="caution">
    <text evidence="1">The sequence shown here is derived from an EMBL/GenBank/DDBJ whole genome shotgun (WGS) entry which is preliminary data.</text>
</comment>